<dbReference type="InterPro" id="IPR006076">
    <property type="entry name" value="FAD-dep_OxRdtase"/>
</dbReference>
<keyword evidence="5" id="KW-1185">Reference proteome</keyword>
<accession>A0A4R2FLC6</accession>
<dbReference type="Gene3D" id="3.50.50.60">
    <property type="entry name" value="FAD/NAD(P)-binding domain"/>
    <property type="match status" value="2"/>
</dbReference>
<feature type="transmembrane region" description="Helical" evidence="2">
    <location>
        <begin position="16"/>
        <end position="37"/>
    </location>
</feature>
<dbReference type="GO" id="GO:0016491">
    <property type="term" value="F:oxidoreductase activity"/>
    <property type="evidence" value="ECO:0007669"/>
    <property type="project" value="UniProtKB-KW"/>
</dbReference>
<evidence type="ECO:0000259" key="3">
    <source>
        <dbReference type="Pfam" id="PF01266"/>
    </source>
</evidence>
<feature type="domain" description="FAD dependent oxidoreductase" evidence="3">
    <location>
        <begin position="29"/>
        <end position="418"/>
    </location>
</feature>
<name>A0A4R2FLC6_9GAMM</name>
<comment type="caution">
    <text evidence="4">The sequence shown here is derived from an EMBL/GenBank/DDBJ whole genome shotgun (WGS) entry which is preliminary data.</text>
</comment>
<dbReference type="PANTHER" id="PTHR13847">
    <property type="entry name" value="SARCOSINE DEHYDROGENASE-RELATED"/>
    <property type="match status" value="1"/>
</dbReference>
<keyword evidence="1" id="KW-0560">Oxidoreductase</keyword>
<dbReference type="SUPFAM" id="SSF54373">
    <property type="entry name" value="FAD-linked reductases, C-terminal domain"/>
    <property type="match status" value="1"/>
</dbReference>
<proteinExistence type="predicted"/>
<keyword evidence="2" id="KW-1133">Transmembrane helix</keyword>
<sequence length="438" mass="47705">MLVLYLLYSIQIIPKYLMLVVAMSADGTVAVIGGGIVGRCCALMLQKQGIATCILEREDALTAPSWNNAGHIAVEQVTPLASLAAMATAPQRLFMVGGALDFALTAPGVMSWVWRYLQASMPGRFRHGKQALKTLVNGAETAWQQLLQQLDAADLYRDQGHWLLWESDSSVRKGMANWQHTDTGSVSLAELPKALLATLPALKVPLCGGISFTGSGQIYDMPALASLLKAQFLAAGGEWLNADVASLALQSGRAEVVLANGKHCQFDQVLVCAGAASGKLLNAIHPHVPLIAERGYHLEVKCDDSTWPEHLPPLVFEDRSMIVTRFANTLRACSFVEFNALDAKADPRKWQQLQRHCDELGLPFSDDVSQWMGARPTLPDYLPAIGKSDRADNLYYAFGHQHLGLTLAAKTAMLVAEMVQNQRTPSALQAFSLARFQR</sequence>
<dbReference type="AlphaFoldDB" id="A0A4R2FLC6"/>
<protein>
    <submittedName>
        <fullName evidence="4">D-amino-acid dehydrogenase</fullName>
    </submittedName>
</protein>
<organism evidence="4 5">
    <name type="scientific">Shewanella fodinae</name>
    <dbReference type="NCBI Taxonomy" id="552357"/>
    <lineage>
        <taxon>Bacteria</taxon>
        <taxon>Pseudomonadati</taxon>
        <taxon>Pseudomonadota</taxon>
        <taxon>Gammaproteobacteria</taxon>
        <taxon>Alteromonadales</taxon>
        <taxon>Shewanellaceae</taxon>
        <taxon>Shewanella</taxon>
    </lineage>
</organism>
<reference evidence="4 5" key="1">
    <citation type="submission" date="2019-03" db="EMBL/GenBank/DDBJ databases">
        <title>Freshwater and sediment microbial communities from various areas in North America, analyzing microbe dynamics in response to fracking.</title>
        <authorList>
            <person name="Lamendella R."/>
        </authorList>
    </citation>
    <scope>NUCLEOTIDE SEQUENCE [LARGE SCALE GENOMIC DNA]</scope>
    <source>
        <strain evidence="4 5">74A</strain>
    </source>
</reference>
<dbReference type="EMBL" id="SLWF01000001">
    <property type="protein sequence ID" value="TCN90716.1"/>
    <property type="molecule type" value="Genomic_DNA"/>
</dbReference>
<feature type="transmembrane region" description="Helical" evidence="2">
    <location>
        <begin position="93"/>
        <end position="114"/>
    </location>
</feature>
<evidence type="ECO:0000256" key="2">
    <source>
        <dbReference type="SAM" id="Phobius"/>
    </source>
</evidence>
<dbReference type="InterPro" id="IPR036188">
    <property type="entry name" value="FAD/NAD-bd_sf"/>
</dbReference>
<dbReference type="GO" id="GO:0005737">
    <property type="term" value="C:cytoplasm"/>
    <property type="evidence" value="ECO:0007669"/>
    <property type="project" value="TreeGrafter"/>
</dbReference>
<dbReference type="SUPFAM" id="SSF51905">
    <property type="entry name" value="FAD/NAD(P)-binding domain"/>
    <property type="match status" value="1"/>
</dbReference>
<keyword evidence="2" id="KW-0472">Membrane</keyword>
<dbReference type="Proteomes" id="UP000294832">
    <property type="component" value="Unassembled WGS sequence"/>
</dbReference>
<evidence type="ECO:0000313" key="4">
    <source>
        <dbReference type="EMBL" id="TCN90716.1"/>
    </source>
</evidence>
<keyword evidence="2" id="KW-0812">Transmembrane</keyword>
<evidence type="ECO:0000256" key="1">
    <source>
        <dbReference type="ARBA" id="ARBA00023002"/>
    </source>
</evidence>
<evidence type="ECO:0000313" key="5">
    <source>
        <dbReference type="Proteomes" id="UP000294832"/>
    </source>
</evidence>
<dbReference type="Gene3D" id="3.30.9.10">
    <property type="entry name" value="D-Amino Acid Oxidase, subunit A, domain 2"/>
    <property type="match status" value="1"/>
</dbReference>
<dbReference type="Pfam" id="PF01266">
    <property type="entry name" value="DAO"/>
    <property type="match status" value="1"/>
</dbReference>
<gene>
    <name evidence="4" type="ORF">EDC91_101186</name>
</gene>